<dbReference type="RefSeq" id="WP_047857951.1">
    <property type="nucleotide sequence ID" value="NZ_CP011509.1"/>
</dbReference>
<evidence type="ECO:0000313" key="4">
    <source>
        <dbReference type="Proteomes" id="UP000256345"/>
    </source>
</evidence>
<dbReference type="Proteomes" id="UP000256345">
    <property type="component" value="Unassembled WGS sequence"/>
</dbReference>
<gene>
    <name evidence="1" type="ORF">AA314_05672</name>
    <name evidence="2" type="ORF">ATI61_101859</name>
</gene>
<keyword evidence="4" id="KW-1185">Reference proteome</keyword>
<dbReference type="KEGG" id="age:AA314_05672"/>
<reference evidence="2 4" key="2">
    <citation type="submission" date="2018-08" db="EMBL/GenBank/DDBJ databases">
        <title>Genomic Encyclopedia of Archaeal and Bacterial Type Strains, Phase II (KMG-II): from individual species to whole genera.</title>
        <authorList>
            <person name="Goeker M."/>
        </authorList>
    </citation>
    <scope>NUCLEOTIDE SEQUENCE [LARGE SCALE GENOMIC DNA]</scope>
    <source>
        <strain evidence="2 4">DSM 2261</strain>
    </source>
</reference>
<dbReference type="EMBL" id="QUMU01000001">
    <property type="protein sequence ID" value="REG37872.1"/>
    <property type="molecule type" value="Genomic_DNA"/>
</dbReference>
<name>A0AAC8QAU7_9BACT</name>
<dbReference type="EMBL" id="CP011509">
    <property type="protein sequence ID" value="AKJ04046.1"/>
    <property type="molecule type" value="Genomic_DNA"/>
</dbReference>
<evidence type="ECO:0000313" key="3">
    <source>
        <dbReference type="Proteomes" id="UP000035579"/>
    </source>
</evidence>
<proteinExistence type="predicted"/>
<evidence type="ECO:0000313" key="1">
    <source>
        <dbReference type="EMBL" id="AKJ04046.1"/>
    </source>
</evidence>
<evidence type="ECO:0000313" key="2">
    <source>
        <dbReference type="EMBL" id="REG37872.1"/>
    </source>
</evidence>
<accession>A0AAC8QAU7</accession>
<dbReference type="Proteomes" id="UP000035579">
    <property type="component" value="Chromosome"/>
</dbReference>
<organism evidence="1 3">
    <name type="scientific">Archangium gephyra</name>
    <dbReference type="NCBI Taxonomy" id="48"/>
    <lineage>
        <taxon>Bacteria</taxon>
        <taxon>Pseudomonadati</taxon>
        <taxon>Myxococcota</taxon>
        <taxon>Myxococcia</taxon>
        <taxon>Myxococcales</taxon>
        <taxon>Cystobacterineae</taxon>
        <taxon>Archangiaceae</taxon>
        <taxon>Archangium</taxon>
    </lineage>
</organism>
<dbReference type="AlphaFoldDB" id="A0AAC8QAU7"/>
<protein>
    <submittedName>
        <fullName evidence="1">Uncharacterized protein</fullName>
    </submittedName>
</protein>
<reference evidence="1 3" key="1">
    <citation type="submission" date="2015-05" db="EMBL/GenBank/DDBJ databases">
        <title>Genome assembly of Archangium gephyra DSM 2261.</title>
        <authorList>
            <person name="Sharma G."/>
            <person name="Subramanian S."/>
        </authorList>
    </citation>
    <scope>NUCLEOTIDE SEQUENCE [LARGE SCALE GENOMIC DNA]</scope>
    <source>
        <strain evidence="1 3">DSM 2261</strain>
    </source>
</reference>
<sequence>MSESLWTARDFLKAACEFERMTPERHLWTDTGLASNPPRHVRLQRLRALEKAFDVQPGFETLWSGDFIGQRPFERYASFRQRVMSDCETQFPHVLRSVHRPMDIHTVQWIYERLFQFLAEHAYPMLGVNGGVLEASGFSLYSLLRVDRALDAIPEAIRPIEELVGLVIDPDGRSFTEKELAGHGWPEVDLFQLDCDWV</sequence>